<evidence type="ECO:0000313" key="2">
    <source>
        <dbReference type="Proteomes" id="UP000887565"/>
    </source>
</evidence>
<organism evidence="2 3">
    <name type="scientific">Romanomermis culicivorax</name>
    <name type="common">Nematode worm</name>
    <dbReference type="NCBI Taxonomy" id="13658"/>
    <lineage>
        <taxon>Eukaryota</taxon>
        <taxon>Metazoa</taxon>
        <taxon>Ecdysozoa</taxon>
        <taxon>Nematoda</taxon>
        <taxon>Enoplea</taxon>
        <taxon>Dorylaimia</taxon>
        <taxon>Mermithida</taxon>
        <taxon>Mermithoidea</taxon>
        <taxon>Mermithidae</taxon>
        <taxon>Romanomermis</taxon>
    </lineage>
</organism>
<dbReference type="WBParaSite" id="nRc.2.0.1.t46805-RA">
    <property type="protein sequence ID" value="nRc.2.0.1.t46805-RA"/>
    <property type="gene ID" value="nRc.2.0.1.g46805"/>
</dbReference>
<protein>
    <submittedName>
        <fullName evidence="3">Uncharacterized protein</fullName>
    </submittedName>
</protein>
<evidence type="ECO:0000256" key="1">
    <source>
        <dbReference type="SAM" id="MobiDB-lite"/>
    </source>
</evidence>
<dbReference type="Proteomes" id="UP000887565">
    <property type="component" value="Unplaced"/>
</dbReference>
<sequence>MYLRGQNLNYGAEFELMIIVEYVQQCVTSPFFDILQLKSKMTFRLCNGLIANHKEKSTKSQRCFKNSGKSEKREMQ</sequence>
<feature type="region of interest" description="Disordered" evidence="1">
    <location>
        <begin position="55"/>
        <end position="76"/>
    </location>
</feature>
<dbReference type="AlphaFoldDB" id="A0A915L6R0"/>
<proteinExistence type="predicted"/>
<name>A0A915L6R0_ROMCU</name>
<keyword evidence="2" id="KW-1185">Reference proteome</keyword>
<evidence type="ECO:0000313" key="3">
    <source>
        <dbReference type="WBParaSite" id="nRc.2.0.1.t46805-RA"/>
    </source>
</evidence>
<reference evidence="3" key="1">
    <citation type="submission" date="2022-11" db="UniProtKB">
        <authorList>
            <consortium name="WormBaseParasite"/>
        </authorList>
    </citation>
    <scope>IDENTIFICATION</scope>
</reference>
<accession>A0A915L6R0</accession>